<evidence type="ECO:0000256" key="2">
    <source>
        <dbReference type="ARBA" id="ARBA00023002"/>
    </source>
</evidence>
<organism evidence="3 4">
    <name type="scientific">Aminobacter carboxidus</name>
    <dbReference type="NCBI Taxonomy" id="376165"/>
    <lineage>
        <taxon>Bacteria</taxon>
        <taxon>Pseudomonadati</taxon>
        <taxon>Pseudomonadota</taxon>
        <taxon>Alphaproteobacteria</taxon>
        <taxon>Hyphomicrobiales</taxon>
        <taxon>Phyllobacteriaceae</taxon>
        <taxon>Aminobacter</taxon>
    </lineage>
</organism>
<dbReference type="GO" id="GO:0016491">
    <property type="term" value="F:oxidoreductase activity"/>
    <property type="evidence" value="ECO:0007669"/>
    <property type="project" value="UniProtKB-KW"/>
</dbReference>
<sequence length="91" mass="9924">MHFTQSQAAAVAKKGIRVKCVVPGSLERPGGWKDKCRVENPELYNRTLASFPFGRFGTPEDIAKVILFLASLLSGWFTGQTLLADGGQTLQ</sequence>
<dbReference type="Pfam" id="PF13561">
    <property type="entry name" value="adh_short_C2"/>
    <property type="match status" value="1"/>
</dbReference>
<dbReference type="SUPFAM" id="SSF51735">
    <property type="entry name" value="NAD(P)-binding Rossmann-fold domains"/>
    <property type="match status" value="1"/>
</dbReference>
<dbReference type="AlphaFoldDB" id="A0A8E1WK67"/>
<accession>A0A8E1WK67</accession>
<gene>
    <name evidence="3" type="ORF">HNQ96_006454</name>
</gene>
<dbReference type="PRINTS" id="PR00081">
    <property type="entry name" value="GDHRDH"/>
</dbReference>
<keyword evidence="2" id="KW-0560">Oxidoreductase</keyword>
<dbReference type="InterPro" id="IPR002347">
    <property type="entry name" value="SDR_fam"/>
</dbReference>
<dbReference type="InterPro" id="IPR036291">
    <property type="entry name" value="NAD(P)-bd_dom_sf"/>
</dbReference>
<dbReference type="EMBL" id="JACHGI010000037">
    <property type="protein sequence ID" value="MBB6470551.1"/>
    <property type="molecule type" value="Genomic_DNA"/>
</dbReference>
<evidence type="ECO:0000313" key="4">
    <source>
        <dbReference type="Proteomes" id="UP000532373"/>
    </source>
</evidence>
<comment type="caution">
    <text evidence="3">The sequence shown here is derived from an EMBL/GenBank/DDBJ whole genome shotgun (WGS) entry which is preliminary data.</text>
</comment>
<evidence type="ECO:0000256" key="1">
    <source>
        <dbReference type="ARBA" id="ARBA00006484"/>
    </source>
</evidence>
<evidence type="ECO:0000313" key="3">
    <source>
        <dbReference type="EMBL" id="MBB6470551.1"/>
    </source>
</evidence>
<comment type="similarity">
    <text evidence="1">Belongs to the short-chain dehydrogenases/reductases (SDR) family.</text>
</comment>
<proteinExistence type="inferred from homology"/>
<dbReference type="PANTHER" id="PTHR43639">
    <property type="entry name" value="OXIDOREDUCTASE, SHORT-CHAIN DEHYDROGENASE/REDUCTASE FAMILY (AFU_ORTHOLOGUE AFUA_5G02870)"/>
    <property type="match status" value="1"/>
</dbReference>
<dbReference type="PANTHER" id="PTHR43639:SF1">
    <property type="entry name" value="SHORT-CHAIN DEHYDROGENASE_REDUCTASE FAMILY PROTEIN"/>
    <property type="match status" value="1"/>
</dbReference>
<dbReference type="Gene3D" id="3.40.50.720">
    <property type="entry name" value="NAD(P)-binding Rossmann-like Domain"/>
    <property type="match status" value="1"/>
</dbReference>
<name>A0A8E1WK67_9HYPH</name>
<reference evidence="3 4" key="1">
    <citation type="submission" date="2020-08" db="EMBL/GenBank/DDBJ databases">
        <title>Genomic Encyclopedia of Type Strains, Phase IV (KMG-IV): sequencing the most valuable type-strain genomes for metagenomic binning, comparative biology and taxonomic classification.</title>
        <authorList>
            <person name="Goeker M."/>
        </authorList>
    </citation>
    <scope>NUCLEOTIDE SEQUENCE [LARGE SCALE GENOMIC DNA]</scope>
    <source>
        <strain evidence="3 4">DSM 17454</strain>
    </source>
</reference>
<dbReference type="Proteomes" id="UP000532373">
    <property type="component" value="Unassembled WGS sequence"/>
</dbReference>
<protein>
    <submittedName>
        <fullName evidence="3">NAD(P)-dependent dehydrogenase (Short-subunit alcohol dehydrogenase family)</fullName>
    </submittedName>
</protein>